<reference evidence="2" key="1">
    <citation type="journal article" date="2019" name="Int. J. Syst. Evol. Microbiol.">
        <title>The Global Catalogue of Microorganisms (GCM) 10K type strain sequencing project: providing services to taxonomists for standard genome sequencing and annotation.</title>
        <authorList>
            <consortium name="The Broad Institute Genomics Platform"/>
            <consortium name="The Broad Institute Genome Sequencing Center for Infectious Disease"/>
            <person name="Wu L."/>
            <person name="Ma J."/>
        </authorList>
    </citation>
    <scope>NUCLEOTIDE SEQUENCE [LARGE SCALE GENOMIC DNA]</scope>
    <source>
        <strain evidence="2">CCUG 59189</strain>
    </source>
</reference>
<dbReference type="EMBL" id="JBHTLM010000016">
    <property type="protein sequence ID" value="MFD1178444.1"/>
    <property type="molecule type" value="Genomic_DNA"/>
</dbReference>
<organism evidence="1 2">
    <name type="scientific">Paenibacillus puldeungensis</name>
    <dbReference type="NCBI Taxonomy" id="696536"/>
    <lineage>
        <taxon>Bacteria</taxon>
        <taxon>Bacillati</taxon>
        <taxon>Bacillota</taxon>
        <taxon>Bacilli</taxon>
        <taxon>Bacillales</taxon>
        <taxon>Paenibacillaceae</taxon>
        <taxon>Paenibacillus</taxon>
    </lineage>
</organism>
<proteinExistence type="predicted"/>
<sequence length="72" mass="7888">MALAAANHSLGWKPVKDLNQRGMAGRVLDAVMEWVIARQSLNAAMYLGMMRRALGVTMEQDMVGEHSGVNKC</sequence>
<accession>A0ABW3S104</accession>
<dbReference type="Proteomes" id="UP001597262">
    <property type="component" value="Unassembled WGS sequence"/>
</dbReference>
<keyword evidence="2" id="KW-1185">Reference proteome</keyword>
<evidence type="ECO:0000313" key="2">
    <source>
        <dbReference type="Proteomes" id="UP001597262"/>
    </source>
</evidence>
<dbReference type="RefSeq" id="WP_379320881.1">
    <property type="nucleotide sequence ID" value="NZ_JBHTLM010000016.1"/>
</dbReference>
<comment type="caution">
    <text evidence="1">The sequence shown here is derived from an EMBL/GenBank/DDBJ whole genome shotgun (WGS) entry which is preliminary data.</text>
</comment>
<name>A0ABW3S104_9BACL</name>
<evidence type="ECO:0000313" key="1">
    <source>
        <dbReference type="EMBL" id="MFD1178444.1"/>
    </source>
</evidence>
<gene>
    <name evidence="1" type="ORF">ACFQ3W_19385</name>
</gene>
<protein>
    <submittedName>
        <fullName evidence="1">Uncharacterized protein</fullName>
    </submittedName>
</protein>